<keyword evidence="6" id="KW-1185">Reference proteome</keyword>
<dbReference type="Proteomes" id="UP001187734">
    <property type="component" value="Unassembled WGS sequence"/>
</dbReference>
<name>A0AAE8SEI9_9HYPO</name>
<dbReference type="CDD" id="cd00067">
    <property type="entry name" value="GAL4"/>
    <property type="match status" value="1"/>
</dbReference>
<dbReference type="EMBL" id="ONZP01000080">
    <property type="protein sequence ID" value="SPJ72853.1"/>
    <property type="molecule type" value="Genomic_DNA"/>
</dbReference>
<dbReference type="InterPro" id="IPR036864">
    <property type="entry name" value="Zn2-C6_fun-type_DNA-bd_sf"/>
</dbReference>
<evidence type="ECO:0000259" key="4">
    <source>
        <dbReference type="PROSITE" id="PS50048"/>
    </source>
</evidence>
<feature type="domain" description="Zn(2)-C6 fungal-type" evidence="4">
    <location>
        <begin position="28"/>
        <end position="58"/>
    </location>
</feature>
<dbReference type="Gene3D" id="4.10.240.10">
    <property type="entry name" value="Zn(2)-C6 fungal-type DNA-binding domain"/>
    <property type="match status" value="1"/>
</dbReference>
<evidence type="ECO:0000256" key="2">
    <source>
        <dbReference type="ARBA" id="ARBA00023242"/>
    </source>
</evidence>
<dbReference type="PROSITE" id="PS50048">
    <property type="entry name" value="ZN2_CY6_FUNGAL_2"/>
    <property type="match status" value="1"/>
</dbReference>
<dbReference type="GO" id="GO:0000981">
    <property type="term" value="F:DNA-binding transcription factor activity, RNA polymerase II-specific"/>
    <property type="evidence" value="ECO:0007669"/>
    <property type="project" value="InterPro"/>
</dbReference>
<evidence type="ECO:0000256" key="3">
    <source>
        <dbReference type="SAM" id="MobiDB-lite"/>
    </source>
</evidence>
<dbReference type="PANTHER" id="PTHR37534:SF46">
    <property type="entry name" value="ZN(II)2CYS6 TRANSCRIPTION FACTOR (EUROFUNG)"/>
    <property type="match status" value="1"/>
</dbReference>
<protein>
    <recommendedName>
        <fullName evidence="4">Zn(2)-C6 fungal-type domain-containing protein</fullName>
    </recommendedName>
</protein>
<dbReference type="PANTHER" id="PTHR37534">
    <property type="entry name" value="TRANSCRIPTIONAL ACTIVATOR PROTEIN UGA3"/>
    <property type="match status" value="1"/>
</dbReference>
<dbReference type="Pfam" id="PF11951">
    <property type="entry name" value="Fungal_trans_2"/>
    <property type="match status" value="1"/>
</dbReference>
<evidence type="ECO:0000313" key="6">
    <source>
        <dbReference type="Proteomes" id="UP001187734"/>
    </source>
</evidence>
<keyword evidence="2" id="KW-0539">Nucleus</keyword>
<reference evidence="5" key="1">
    <citation type="submission" date="2018-03" db="EMBL/GenBank/DDBJ databases">
        <authorList>
            <person name="Guldener U."/>
        </authorList>
    </citation>
    <scope>NUCLEOTIDE SEQUENCE</scope>
</reference>
<evidence type="ECO:0000313" key="5">
    <source>
        <dbReference type="EMBL" id="SPJ72853.1"/>
    </source>
</evidence>
<dbReference type="InterPro" id="IPR001138">
    <property type="entry name" value="Zn2Cys6_DnaBD"/>
</dbReference>
<gene>
    <name evidence="5" type="ORF">FTOL_02582</name>
</gene>
<comment type="subcellular location">
    <subcellularLocation>
        <location evidence="1">Nucleus</location>
    </subcellularLocation>
</comment>
<dbReference type="AlphaFoldDB" id="A0AAE8SEI9"/>
<dbReference type="PROSITE" id="PS00463">
    <property type="entry name" value="ZN2_CY6_FUNGAL_1"/>
    <property type="match status" value="1"/>
</dbReference>
<dbReference type="SMART" id="SM00066">
    <property type="entry name" value="GAL4"/>
    <property type="match status" value="1"/>
</dbReference>
<sequence length="533" mass="59690">MDGQQELPYRGAPFPTKWRRNHPRSRNGCLTCRTKRKKCDEVKPTCTGCTRSKQDCVWPTPDKNQQADTQLGQFDGVTEDGNCIANSNQQPVFNLKDSSAPATLVIPQATDTPSSLSPRAALTYGNLAYLSDDSRPLYQQYLDFTAEMLTRGPCLDGNPFINYLLPLAAKDQLVLDCVLAIAGAHLTVNDTTITGRGLEVVTRSHFARVLAGLQKLLSYDTGKLIPATDTQTRSTRSSQVLLILQLLCIYDHMQGTTRGAIYHHLKASREYITLLASAPQSNNELEYMRGFILELYAYHAIKLAISPRNMNSEQTVEIDPSVHSLNVLDGYKTRGCLLGFGQRLFEMIPEISQLVEARREEELLDPNMPSALQTQYECIIARLQAFDPYQENFDSLGPRQERAGATIIYQNALMVYLHSAFHVDLLADPGMEAEIETRIDKVMPFFYALFVGESPYRRMLLWPGVIMASCSRRQEHIHVFRRGLIGKATRTPGAVKTGAHLVELLWSDPDPRAFGPRGLSYIMTKHDISLGLC</sequence>
<accession>A0AAE8SEI9</accession>
<organism evidence="5 6">
    <name type="scientific">Fusarium torulosum</name>
    <dbReference type="NCBI Taxonomy" id="33205"/>
    <lineage>
        <taxon>Eukaryota</taxon>
        <taxon>Fungi</taxon>
        <taxon>Dikarya</taxon>
        <taxon>Ascomycota</taxon>
        <taxon>Pezizomycotina</taxon>
        <taxon>Sordariomycetes</taxon>
        <taxon>Hypocreomycetidae</taxon>
        <taxon>Hypocreales</taxon>
        <taxon>Nectriaceae</taxon>
        <taxon>Fusarium</taxon>
    </lineage>
</organism>
<dbReference type="GO" id="GO:0005634">
    <property type="term" value="C:nucleus"/>
    <property type="evidence" value="ECO:0007669"/>
    <property type="project" value="UniProtKB-SubCell"/>
</dbReference>
<dbReference type="GO" id="GO:0008270">
    <property type="term" value="F:zinc ion binding"/>
    <property type="evidence" value="ECO:0007669"/>
    <property type="project" value="InterPro"/>
</dbReference>
<feature type="region of interest" description="Disordered" evidence="3">
    <location>
        <begin position="1"/>
        <end position="20"/>
    </location>
</feature>
<proteinExistence type="predicted"/>
<dbReference type="Pfam" id="PF00172">
    <property type="entry name" value="Zn_clus"/>
    <property type="match status" value="1"/>
</dbReference>
<evidence type="ECO:0000256" key="1">
    <source>
        <dbReference type="ARBA" id="ARBA00004123"/>
    </source>
</evidence>
<comment type="caution">
    <text evidence="5">The sequence shown here is derived from an EMBL/GenBank/DDBJ whole genome shotgun (WGS) entry which is preliminary data.</text>
</comment>
<dbReference type="InterPro" id="IPR021858">
    <property type="entry name" value="Fun_TF"/>
</dbReference>
<dbReference type="SUPFAM" id="SSF57701">
    <property type="entry name" value="Zn2/Cys6 DNA-binding domain"/>
    <property type="match status" value="1"/>
</dbReference>